<accession>A0A934K3N4</accession>
<evidence type="ECO:0000313" key="2">
    <source>
        <dbReference type="EMBL" id="MBJ7595013.1"/>
    </source>
</evidence>
<keyword evidence="1" id="KW-0472">Membrane</keyword>
<gene>
    <name evidence="2" type="ORF">JF886_09175</name>
</gene>
<organism evidence="2 3">
    <name type="scientific">Candidatus Aeolococcus gillhamiae</name>
    <dbReference type="NCBI Taxonomy" id="3127015"/>
    <lineage>
        <taxon>Bacteria</taxon>
        <taxon>Bacillati</taxon>
        <taxon>Candidatus Dormiibacterota</taxon>
        <taxon>Candidatus Dormibacteria</taxon>
        <taxon>Candidatus Aeolococcales</taxon>
        <taxon>Candidatus Aeolococcaceae</taxon>
        <taxon>Candidatus Aeolococcus</taxon>
    </lineage>
</organism>
<evidence type="ECO:0000256" key="1">
    <source>
        <dbReference type="SAM" id="Phobius"/>
    </source>
</evidence>
<dbReference type="EMBL" id="JAEKNS010000096">
    <property type="protein sequence ID" value="MBJ7595013.1"/>
    <property type="molecule type" value="Genomic_DNA"/>
</dbReference>
<name>A0A934K3N4_9BACT</name>
<sequence>MARLAVMLLTDAPTLLYVIGLPAGLLLCGLVVGGAAFMLLGRSRRS</sequence>
<dbReference type="Proteomes" id="UP000606991">
    <property type="component" value="Unassembled WGS sequence"/>
</dbReference>
<keyword evidence="1" id="KW-0812">Transmembrane</keyword>
<keyword evidence="1" id="KW-1133">Transmembrane helix</keyword>
<dbReference type="AlphaFoldDB" id="A0A934K3N4"/>
<protein>
    <submittedName>
        <fullName evidence="2">Uncharacterized protein</fullName>
    </submittedName>
</protein>
<evidence type="ECO:0000313" key="3">
    <source>
        <dbReference type="Proteomes" id="UP000606991"/>
    </source>
</evidence>
<proteinExistence type="predicted"/>
<reference evidence="2 3" key="1">
    <citation type="submission" date="2020-10" db="EMBL/GenBank/DDBJ databases">
        <title>Ca. Dormibacterota MAGs.</title>
        <authorList>
            <person name="Montgomery K."/>
        </authorList>
    </citation>
    <scope>NUCLEOTIDE SEQUENCE [LARGE SCALE GENOMIC DNA]</scope>
    <source>
        <strain evidence="2">SC8812_S17_18</strain>
    </source>
</reference>
<feature type="transmembrane region" description="Helical" evidence="1">
    <location>
        <begin position="15"/>
        <end position="40"/>
    </location>
</feature>
<comment type="caution">
    <text evidence="2">The sequence shown here is derived from an EMBL/GenBank/DDBJ whole genome shotgun (WGS) entry which is preliminary data.</text>
</comment>